<dbReference type="PROSITE" id="PS00061">
    <property type="entry name" value="ADH_SHORT"/>
    <property type="match status" value="1"/>
</dbReference>
<proteinExistence type="inferred from homology"/>
<feature type="domain" description="Ketoreductase" evidence="4">
    <location>
        <begin position="19"/>
        <end position="198"/>
    </location>
</feature>
<dbReference type="InterPro" id="IPR002347">
    <property type="entry name" value="SDR_fam"/>
</dbReference>
<dbReference type="SUPFAM" id="SSF51735">
    <property type="entry name" value="NAD(P)-binding Rossmann-fold domains"/>
    <property type="match status" value="1"/>
</dbReference>
<evidence type="ECO:0000313" key="6">
    <source>
        <dbReference type="Proteomes" id="UP000221961"/>
    </source>
</evidence>
<accession>A0A291RI89</accession>
<organism evidence="5 6">
    <name type="scientific">Nocardia terpenica</name>
    <dbReference type="NCBI Taxonomy" id="455432"/>
    <lineage>
        <taxon>Bacteria</taxon>
        <taxon>Bacillati</taxon>
        <taxon>Actinomycetota</taxon>
        <taxon>Actinomycetes</taxon>
        <taxon>Mycobacteriales</taxon>
        <taxon>Nocardiaceae</taxon>
        <taxon>Nocardia</taxon>
    </lineage>
</organism>
<dbReference type="RefSeq" id="WP_098693969.1">
    <property type="nucleotide sequence ID" value="NZ_CP023778.1"/>
</dbReference>
<keyword evidence="2" id="KW-0560">Oxidoreductase</keyword>
<reference evidence="5 6" key="1">
    <citation type="submission" date="2017-10" db="EMBL/GenBank/DDBJ databases">
        <title>Comparative genomics between pathogenic Norcardia.</title>
        <authorList>
            <person name="Zeng L."/>
        </authorList>
    </citation>
    <scope>NUCLEOTIDE SEQUENCE [LARGE SCALE GENOMIC DNA]</scope>
    <source>
        <strain evidence="5 6">NC_YFY_NT001</strain>
    </source>
</reference>
<dbReference type="Proteomes" id="UP000221961">
    <property type="component" value="Chromosome"/>
</dbReference>
<evidence type="ECO:0000256" key="1">
    <source>
        <dbReference type="ARBA" id="ARBA00006484"/>
    </source>
</evidence>
<evidence type="ECO:0000256" key="2">
    <source>
        <dbReference type="ARBA" id="ARBA00023002"/>
    </source>
</evidence>
<dbReference type="KEGG" id="ntp:CRH09_11815"/>
<evidence type="ECO:0000256" key="3">
    <source>
        <dbReference type="RuleBase" id="RU000363"/>
    </source>
</evidence>
<name>A0A291RI89_9NOCA</name>
<dbReference type="SMART" id="SM00822">
    <property type="entry name" value="PKS_KR"/>
    <property type="match status" value="1"/>
</dbReference>
<protein>
    <submittedName>
        <fullName evidence="5">Acetoin dehydrogenase</fullName>
    </submittedName>
</protein>
<dbReference type="InterPro" id="IPR020904">
    <property type="entry name" value="Sc_DH/Rdtase_CS"/>
</dbReference>
<dbReference type="PANTHER" id="PTHR44196:SF1">
    <property type="entry name" value="DEHYDROGENASE_REDUCTASE SDR FAMILY MEMBER 7B"/>
    <property type="match status" value="1"/>
</dbReference>
<dbReference type="PRINTS" id="PR00080">
    <property type="entry name" value="SDRFAMILY"/>
</dbReference>
<evidence type="ECO:0000313" key="5">
    <source>
        <dbReference type="EMBL" id="ATL66792.1"/>
    </source>
</evidence>
<gene>
    <name evidence="5" type="ORF">CRH09_11815</name>
</gene>
<dbReference type="GO" id="GO:0016020">
    <property type="term" value="C:membrane"/>
    <property type="evidence" value="ECO:0007669"/>
    <property type="project" value="TreeGrafter"/>
</dbReference>
<dbReference type="AlphaFoldDB" id="A0A291RI89"/>
<dbReference type="EMBL" id="CP023778">
    <property type="protein sequence ID" value="ATL66792.1"/>
    <property type="molecule type" value="Genomic_DNA"/>
</dbReference>
<dbReference type="PRINTS" id="PR00081">
    <property type="entry name" value="GDHRDH"/>
</dbReference>
<dbReference type="GeneID" id="88358088"/>
<dbReference type="Gene3D" id="3.40.50.720">
    <property type="entry name" value="NAD(P)-binding Rossmann-like Domain"/>
    <property type="match status" value="1"/>
</dbReference>
<sequence length="280" mass="29256">MTIFGREAKVGEPDFYAGRVVALTGAGSGIGRELAIELNRRGAHLALAGRHDQSLRETQKLCTASGDVEVFQVDVCDRAAVADYAAGTVDRFGRCDVVLANAGILHVGGVESTSHEDFDTVMGINFGGMVNSVKAFLPHLLSAGQPARIATVSSALGLIGAAEHAPYCASKFAMRGFTESLRAELAPTNVAVTAVYPGGVRTSIARTALLAPDVDRREVVTRFEEQVARTGADEAAHIILAGVAQGRAQVLIGADAWLAGLAARVAGPHFGRIIKLVSKL</sequence>
<dbReference type="InterPro" id="IPR057326">
    <property type="entry name" value="KR_dom"/>
</dbReference>
<comment type="similarity">
    <text evidence="1 3">Belongs to the short-chain dehydrogenases/reductases (SDR) family.</text>
</comment>
<evidence type="ECO:0000259" key="4">
    <source>
        <dbReference type="SMART" id="SM00822"/>
    </source>
</evidence>
<dbReference type="Pfam" id="PF00106">
    <property type="entry name" value="adh_short"/>
    <property type="match status" value="1"/>
</dbReference>
<dbReference type="GO" id="GO:0016491">
    <property type="term" value="F:oxidoreductase activity"/>
    <property type="evidence" value="ECO:0007669"/>
    <property type="project" value="UniProtKB-KW"/>
</dbReference>
<dbReference type="InterPro" id="IPR036291">
    <property type="entry name" value="NAD(P)-bd_dom_sf"/>
</dbReference>
<dbReference type="PANTHER" id="PTHR44196">
    <property type="entry name" value="DEHYDROGENASE/REDUCTASE SDR FAMILY MEMBER 7B"/>
    <property type="match status" value="1"/>
</dbReference>